<organism evidence="1 2">
    <name type="scientific">Paenibacillus rhizosphaerae</name>
    <dbReference type="NCBI Taxonomy" id="297318"/>
    <lineage>
        <taxon>Bacteria</taxon>
        <taxon>Bacillati</taxon>
        <taxon>Bacillota</taxon>
        <taxon>Bacilli</taxon>
        <taxon>Bacillales</taxon>
        <taxon>Paenibacillaceae</taxon>
        <taxon>Paenibacillus</taxon>
    </lineage>
</organism>
<reference evidence="1 2" key="1">
    <citation type="submission" date="2020-08" db="EMBL/GenBank/DDBJ databases">
        <title>Genomic Encyclopedia of Type Strains, Phase III (KMG-III): the genomes of soil and plant-associated and newly described type strains.</title>
        <authorList>
            <person name="Whitman W."/>
        </authorList>
    </citation>
    <scope>NUCLEOTIDE SEQUENCE [LARGE SCALE GENOMIC DNA]</scope>
    <source>
        <strain evidence="1 2">CECT 5831</strain>
    </source>
</reference>
<protein>
    <submittedName>
        <fullName evidence="1">Uncharacterized protein</fullName>
    </submittedName>
</protein>
<dbReference type="Proteomes" id="UP000517523">
    <property type="component" value="Unassembled WGS sequence"/>
</dbReference>
<evidence type="ECO:0000313" key="2">
    <source>
        <dbReference type="Proteomes" id="UP000517523"/>
    </source>
</evidence>
<accession>A0A839TRR3</accession>
<dbReference type="EMBL" id="JACHXJ010000003">
    <property type="protein sequence ID" value="MBB3129516.1"/>
    <property type="molecule type" value="Genomic_DNA"/>
</dbReference>
<sequence>MIKGPLYKNLYMGRFFRLHSTYNAEDFLTLIRINGIFHTLYQDLIPVELAPIQGTKFKVTLYNKKESLNSH</sequence>
<gene>
    <name evidence="1" type="ORF">FHS19_004191</name>
</gene>
<name>A0A839TRR3_9BACL</name>
<proteinExistence type="predicted"/>
<comment type="caution">
    <text evidence="1">The sequence shown here is derived from an EMBL/GenBank/DDBJ whole genome shotgun (WGS) entry which is preliminary data.</text>
</comment>
<dbReference type="AlphaFoldDB" id="A0A839TRR3"/>
<evidence type="ECO:0000313" key="1">
    <source>
        <dbReference type="EMBL" id="MBB3129516.1"/>
    </source>
</evidence>